<dbReference type="InterPro" id="IPR028879">
    <property type="entry name" value="NDOR1"/>
</dbReference>
<evidence type="ECO:0000256" key="3">
    <source>
        <dbReference type="ARBA" id="ARBA00022490"/>
    </source>
</evidence>
<comment type="catalytic activity">
    <reaction evidence="9">
        <text>2 oxidized [2Fe-2S]-[protein] + NADPH = 2 reduced [2Fe-2S]-[protein] + NADP(+) + H(+)</text>
        <dbReference type="Rhea" id="RHEA:67716"/>
        <dbReference type="Rhea" id="RHEA-COMP:17327"/>
        <dbReference type="Rhea" id="RHEA-COMP:17328"/>
        <dbReference type="ChEBI" id="CHEBI:15378"/>
        <dbReference type="ChEBI" id="CHEBI:33737"/>
        <dbReference type="ChEBI" id="CHEBI:33738"/>
        <dbReference type="ChEBI" id="CHEBI:57783"/>
        <dbReference type="ChEBI" id="CHEBI:58349"/>
    </reaction>
</comment>
<evidence type="ECO:0000313" key="13">
    <source>
        <dbReference type="EMBL" id="KAJ3571456.1"/>
    </source>
</evidence>
<dbReference type="SUPFAM" id="SSF52343">
    <property type="entry name" value="Ferredoxin reductase-like, C-terminal NADP-linked domain"/>
    <property type="match status" value="1"/>
</dbReference>
<feature type="binding site" evidence="9">
    <location>
        <position position="583"/>
    </location>
    <ligand>
        <name>NADP(+)</name>
        <dbReference type="ChEBI" id="CHEBI:58349"/>
    </ligand>
</feature>
<proteinExistence type="inferred from homology"/>
<dbReference type="PROSITE" id="PS50902">
    <property type="entry name" value="FLAVODOXIN_LIKE"/>
    <property type="match status" value="1"/>
</dbReference>
<dbReference type="PRINTS" id="PR00369">
    <property type="entry name" value="FLAVODOXIN"/>
</dbReference>
<keyword evidence="9" id="KW-0496">Mitochondrion</keyword>
<evidence type="ECO:0000256" key="6">
    <source>
        <dbReference type="ARBA" id="ARBA00022827"/>
    </source>
</evidence>
<dbReference type="AlphaFoldDB" id="A0A9W8TMS1"/>
<dbReference type="PANTHER" id="PTHR19384">
    <property type="entry name" value="NITRIC OXIDE SYNTHASE-RELATED"/>
    <property type="match status" value="1"/>
</dbReference>
<keyword evidence="6 9" id="KW-0274">FAD</keyword>
<feature type="binding site" evidence="9">
    <location>
        <position position="153"/>
    </location>
    <ligand>
        <name>FMN</name>
        <dbReference type="ChEBI" id="CHEBI:58210"/>
    </ligand>
</feature>
<gene>
    <name evidence="9" type="primary">TAH18</name>
    <name evidence="13" type="ORF">NPX13_g5370</name>
</gene>
<dbReference type="SUPFAM" id="SSF63380">
    <property type="entry name" value="Riboflavin synthase domain-like"/>
    <property type="match status" value="1"/>
</dbReference>
<dbReference type="InterPro" id="IPR003097">
    <property type="entry name" value="CysJ-like_FAD-binding"/>
</dbReference>
<dbReference type="GO" id="GO:0050660">
    <property type="term" value="F:flavin adenine dinucleotide binding"/>
    <property type="evidence" value="ECO:0007669"/>
    <property type="project" value="UniProtKB-UniRule"/>
</dbReference>
<dbReference type="SUPFAM" id="SSF52218">
    <property type="entry name" value="Flavoproteins"/>
    <property type="match status" value="1"/>
</dbReference>
<dbReference type="PANTHER" id="PTHR19384:SF10">
    <property type="entry name" value="NADPH-DEPENDENT DIFLAVIN OXIDOREDUCTASE 1"/>
    <property type="match status" value="1"/>
</dbReference>
<keyword evidence="7 9" id="KW-0521">NADP</keyword>
<keyword evidence="8 9" id="KW-0560">Oxidoreductase</keyword>
<comment type="similarity">
    <text evidence="9">Belongs to the NADPH-dependent diflavin oxidoreductase NDOR1 family.</text>
</comment>
<organism evidence="13 14">
    <name type="scientific">Xylaria arbuscula</name>
    <dbReference type="NCBI Taxonomy" id="114810"/>
    <lineage>
        <taxon>Eukaryota</taxon>
        <taxon>Fungi</taxon>
        <taxon>Dikarya</taxon>
        <taxon>Ascomycota</taxon>
        <taxon>Pezizomycotina</taxon>
        <taxon>Sordariomycetes</taxon>
        <taxon>Xylariomycetidae</taxon>
        <taxon>Xylariales</taxon>
        <taxon>Xylariaceae</taxon>
        <taxon>Xylaria</taxon>
    </lineage>
</organism>
<keyword evidence="4 9" id="KW-0285">Flavoprotein</keyword>
<dbReference type="InterPro" id="IPR008254">
    <property type="entry name" value="Flavodoxin/NO_synth"/>
</dbReference>
<dbReference type="InterPro" id="IPR001709">
    <property type="entry name" value="Flavoprot_Pyr_Nucl_cyt_Rdtase"/>
</dbReference>
<comment type="caution">
    <text evidence="9">Lacks conserved residue(s) required for the propagation of feature annotation.</text>
</comment>
<evidence type="ECO:0000259" key="12">
    <source>
        <dbReference type="PROSITE" id="PS51384"/>
    </source>
</evidence>
<keyword evidence="5 9" id="KW-0288">FMN</keyword>
<dbReference type="Gene3D" id="2.40.30.10">
    <property type="entry name" value="Translation factors"/>
    <property type="match status" value="1"/>
</dbReference>
<feature type="binding site" evidence="9">
    <location>
        <begin position="647"/>
        <end position="651"/>
    </location>
    <ligand>
        <name>NADP(+)</name>
        <dbReference type="ChEBI" id="CHEBI:58349"/>
    </ligand>
</feature>
<dbReference type="PROSITE" id="PS51384">
    <property type="entry name" value="FAD_FR"/>
    <property type="match status" value="1"/>
</dbReference>
<evidence type="ECO:0000256" key="2">
    <source>
        <dbReference type="ARBA" id="ARBA00001974"/>
    </source>
</evidence>
<dbReference type="VEuPathDB" id="FungiDB:F4678DRAFT_452086"/>
<dbReference type="InterPro" id="IPR017938">
    <property type="entry name" value="Riboflavin_synthase-like_b-brl"/>
</dbReference>
<comment type="caution">
    <text evidence="13">The sequence shown here is derived from an EMBL/GenBank/DDBJ whole genome shotgun (WGS) entry which is preliminary data.</text>
</comment>
<evidence type="ECO:0000256" key="8">
    <source>
        <dbReference type="ARBA" id="ARBA00023002"/>
    </source>
</evidence>
<evidence type="ECO:0000256" key="1">
    <source>
        <dbReference type="ARBA" id="ARBA00001917"/>
    </source>
</evidence>
<comment type="cofactor">
    <cofactor evidence="1 9">
        <name>FMN</name>
        <dbReference type="ChEBI" id="CHEBI:58210"/>
    </cofactor>
</comment>
<comment type="function">
    <text evidence="9">NADPH-dependent reductase which is a central component of the cytosolic iron-sulfur (Fe-S) protein assembly (CIA) machinery. Transfers electrons from NADPH via its FAD and FMN prosthetic groups to the [2Fe-2S] cluster of DRE2, another key component of the CIA machinery. In turn, this reduced cluster provides electrons for assembly of cytosolic iron-sulfur cluster proteins. Positively controls H(2)O(2)-induced cell death.</text>
</comment>
<dbReference type="GO" id="GO:0016226">
    <property type="term" value="P:iron-sulfur cluster assembly"/>
    <property type="evidence" value="ECO:0007669"/>
    <property type="project" value="UniProtKB-UniRule"/>
</dbReference>
<dbReference type="InterPro" id="IPR023173">
    <property type="entry name" value="NADPH_Cyt_P450_Rdtase_alpha"/>
</dbReference>
<dbReference type="Gene3D" id="1.20.990.10">
    <property type="entry name" value="NADPH-cytochrome p450 Reductase, Chain A, domain 3"/>
    <property type="match status" value="1"/>
</dbReference>
<evidence type="ECO:0000256" key="4">
    <source>
        <dbReference type="ARBA" id="ARBA00022630"/>
    </source>
</evidence>
<comment type="subunit">
    <text evidence="9">Interacts with DRE2; as part of the cytosolic iron-sulfur (Fe-S) protein assembly (CIA) machinery.</text>
</comment>
<dbReference type="EC" id="1.18.1.-" evidence="9"/>
<dbReference type="Proteomes" id="UP001148614">
    <property type="component" value="Unassembled WGS sequence"/>
</dbReference>
<dbReference type="FunFam" id="3.40.50.360:FF:000034">
    <property type="entry name" value="NADPH-dependent diflavin oxidoreductase 1"/>
    <property type="match status" value="1"/>
</dbReference>
<evidence type="ECO:0000256" key="7">
    <source>
        <dbReference type="ARBA" id="ARBA00022857"/>
    </source>
</evidence>
<dbReference type="HAMAP" id="MF_03178">
    <property type="entry name" value="NDOR1"/>
    <property type="match status" value="1"/>
</dbReference>
<dbReference type="Pfam" id="PF00258">
    <property type="entry name" value="Flavodoxin_1"/>
    <property type="match status" value="1"/>
</dbReference>
<comment type="similarity">
    <text evidence="9">In the N-terminal section; belongs to the flavodoxin family.</text>
</comment>
<dbReference type="InterPro" id="IPR001433">
    <property type="entry name" value="OxRdtase_FAD/NAD-bd"/>
</dbReference>
<comment type="subcellular location">
    <subcellularLocation>
        <location evidence="9">Cytoplasm</location>
    </subcellularLocation>
    <subcellularLocation>
        <location evidence="9">Mitochondrion</location>
    </subcellularLocation>
    <text evidence="9">Relocalizes to mitochondria after H(2)O(2) exposure.</text>
</comment>
<keyword evidence="14" id="KW-1185">Reference proteome</keyword>
<feature type="binding site" evidence="9">
    <location>
        <position position="469"/>
    </location>
    <ligand>
        <name>FAD</name>
        <dbReference type="ChEBI" id="CHEBI:57692"/>
    </ligand>
</feature>
<feature type="binding site" evidence="9">
    <location>
        <begin position="499"/>
        <end position="502"/>
    </location>
    <ligand>
        <name>FAD</name>
        <dbReference type="ChEBI" id="CHEBI:57692"/>
    </ligand>
</feature>
<feature type="compositionally biased region" description="Basic and acidic residues" evidence="10">
    <location>
        <begin position="296"/>
        <end position="309"/>
    </location>
</feature>
<evidence type="ECO:0000256" key="5">
    <source>
        <dbReference type="ARBA" id="ARBA00022643"/>
    </source>
</evidence>
<keyword evidence="3 9" id="KW-0963">Cytoplasm</keyword>
<dbReference type="InterPro" id="IPR039261">
    <property type="entry name" value="FNR_nucleotide-bd"/>
</dbReference>
<evidence type="ECO:0000256" key="9">
    <source>
        <dbReference type="HAMAP-Rule" id="MF_03178"/>
    </source>
</evidence>
<dbReference type="InterPro" id="IPR001094">
    <property type="entry name" value="Flavdoxin-like"/>
</dbReference>
<feature type="region of interest" description="Disordered" evidence="10">
    <location>
        <begin position="294"/>
        <end position="317"/>
    </location>
</feature>
<dbReference type="EMBL" id="JANPWZ010000843">
    <property type="protein sequence ID" value="KAJ3571456.1"/>
    <property type="molecule type" value="Genomic_DNA"/>
</dbReference>
<sequence length="719" mass="81717">MQESTTTTTAATFTSDNKVDDLGHRKILILYGSETGNSEESAGDIERLARRLHFHTALEEMNDVNLSDLLQYPLVIFVIATSGQGDLPKNARSFWKSLLRKRLLPGCLHQVHFTTFGLGDSSYFQYNWAARKLHKRLQQLGAVECLPRGEADERHEEGIDGTFLPWCLTLERYLEKAFPLPPGLSPIPLDVQLTPKFTIRLVEQDGTTDIGNKEMANPRFNIDNHGRSLDREAAIYSHEDNQSRLAELKYELEVQNRTPDQYITARVNNFTAATWPGGVDTLDRPNVLRDVPAKYSLDDSASRPERTPPDELLPIPGSRSAVVTRNSRLTPSTHWQDVRQLSIQVFDDESTTIPYKAGDIAIIYPKNFPRDVQVLVDLMGWGDIADKAFEHIAHGDDIPRQTPRNCYPLENSTLRELLIHNYDITCIPRRSFFTQIAHYTEDPTHRERLREFANPGLSDEFYDYTSRPRRSILEVLQDFPSVQIPYQHIPSVFPVIRGREYSIASGGDLLQYDELSPGTYTVELAIALVKYKTVLRKTRQGLCSRYIASLRPGTRLNIAIHSNNIPEIILDPSKPLLAIAPGTGVAPIRAILHERANADRYRIEDVRREDALFYGGRNRAADFLFAKDWQTLGATVFTAFSRDQPSKIYVQDIILRESAYICQLLRKNCVICLCGSSGKMPEAVRNALYDCMVKEGLAANREEAKSSLHKNWLFWEEVW</sequence>
<evidence type="ECO:0000256" key="10">
    <source>
        <dbReference type="SAM" id="MobiDB-lite"/>
    </source>
</evidence>
<name>A0A9W8TMS1_9PEZI</name>
<reference evidence="13" key="1">
    <citation type="submission" date="2022-07" db="EMBL/GenBank/DDBJ databases">
        <title>Genome Sequence of Xylaria arbuscula.</title>
        <authorList>
            <person name="Buettner E."/>
        </authorList>
    </citation>
    <scope>NUCLEOTIDE SEQUENCE</scope>
    <source>
        <strain evidence="13">VT107</strain>
    </source>
</reference>
<feature type="binding site" evidence="9">
    <location>
        <begin position="541"/>
        <end position="544"/>
    </location>
    <ligand>
        <name>FAD</name>
        <dbReference type="ChEBI" id="CHEBI:57692"/>
    </ligand>
</feature>
<dbReference type="GO" id="GO:0160246">
    <property type="term" value="F:NADPH-iron-sulfur [2Fe-2S] protein oxidoreductase activity"/>
    <property type="evidence" value="ECO:0007669"/>
    <property type="project" value="InterPro"/>
</dbReference>
<feature type="domain" description="Flavodoxin-like" evidence="11">
    <location>
        <begin position="27"/>
        <end position="171"/>
    </location>
</feature>
<accession>A0A9W8TMS1</accession>
<feature type="binding site" evidence="9">
    <location>
        <begin position="641"/>
        <end position="642"/>
    </location>
    <ligand>
        <name>NADP(+)</name>
        <dbReference type="ChEBI" id="CHEBI:58349"/>
    </ligand>
</feature>
<dbReference type="GO" id="GO:0050661">
    <property type="term" value="F:NADP binding"/>
    <property type="evidence" value="ECO:0007669"/>
    <property type="project" value="UniProtKB-UniRule"/>
</dbReference>
<evidence type="ECO:0000313" key="14">
    <source>
        <dbReference type="Proteomes" id="UP001148614"/>
    </source>
</evidence>
<feature type="binding site" evidence="9">
    <location>
        <begin position="80"/>
        <end position="83"/>
    </location>
    <ligand>
        <name>FMN</name>
        <dbReference type="ChEBI" id="CHEBI:58210"/>
    </ligand>
</feature>
<dbReference type="Gene3D" id="3.40.50.360">
    <property type="match status" value="1"/>
</dbReference>
<evidence type="ECO:0000259" key="11">
    <source>
        <dbReference type="PROSITE" id="PS50902"/>
    </source>
</evidence>
<feature type="binding site" evidence="9">
    <location>
        <begin position="33"/>
        <end position="38"/>
    </location>
    <ligand>
        <name>FMN</name>
        <dbReference type="ChEBI" id="CHEBI:58210"/>
    </ligand>
</feature>
<comment type="cofactor">
    <cofactor evidence="2 9">
        <name>FAD</name>
        <dbReference type="ChEBI" id="CHEBI:57692"/>
    </cofactor>
</comment>
<protein>
    <recommendedName>
        <fullName evidence="9">NADPH-dependent diflavin oxidoreductase 1</fullName>
        <ecNumber evidence="9">1.18.1.-</ecNumber>
    </recommendedName>
    <alternativeName>
        <fullName evidence="9">NADPH-dependent FMN and FAD-containing oxidoreductase</fullName>
    </alternativeName>
</protein>
<dbReference type="InterPro" id="IPR017927">
    <property type="entry name" value="FAD-bd_FR_type"/>
</dbReference>
<dbReference type="GO" id="GO:0016651">
    <property type="term" value="F:oxidoreductase activity, acting on NAD(P)H"/>
    <property type="evidence" value="ECO:0007669"/>
    <property type="project" value="UniProtKB-UniRule"/>
</dbReference>
<dbReference type="Pfam" id="PF00667">
    <property type="entry name" value="FAD_binding_1"/>
    <property type="match status" value="1"/>
</dbReference>
<dbReference type="Gene3D" id="3.40.50.80">
    <property type="entry name" value="Nucleotide-binding domain of ferredoxin-NADP reductase (FNR) module"/>
    <property type="match status" value="1"/>
</dbReference>
<dbReference type="GO" id="GO:0010181">
    <property type="term" value="F:FMN binding"/>
    <property type="evidence" value="ECO:0007669"/>
    <property type="project" value="UniProtKB-UniRule"/>
</dbReference>
<dbReference type="GO" id="GO:0005829">
    <property type="term" value="C:cytosol"/>
    <property type="evidence" value="ECO:0007669"/>
    <property type="project" value="TreeGrafter"/>
</dbReference>
<dbReference type="Pfam" id="PF00175">
    <property type="entry name" value="NAD_binding_1"/>
    <property type="match status" value="1"/>
</dbReference>
<feature type="binding site" evidence="9">
    <location>
        <position position="712"/>
    </location>
    <ligand>
        <name>FAD</name>
        <dbReference type="ChEBI" id="CHEBI:57692"/>
    </ligand>
</feature>
<feature type="domain" description="FAD-binding FR-type" evidence="12">
    <location>
        <begin position="316"/>
        <end position="571"/>
    </location>
</feature>
<dbReference type="PRINTS" id="PR00371">
    <property type="entry name" value="FPNCR"/>
</dbReference>
<dbReference type="FunFam" id="1.20.990.10:FF:000013">
    <property type="entry name" value="NADPH-dependent diflavin oxidoreductase 1"/>
    <property type="match status" value="1"/>
</dbReference>
<dbReference type="GO" id="GO:0005739">
    <property type="term" value="C:mitochondrion"/>
    <property type="evidence" value="ECO:0007669"/>
    <property type="project" value="UniProtKB-SubCell"/>
</dbReference>
<dbReference type="InterPro" id="IPR029039">
    <property type="entry name" value="Flavoprotein-like_sf"/>
</dbReference>
<comment type="similarity">
    <text evidence="9">In the C-terminal section; belongs to the flavoprotein pyridine nucleotide cytochrome reductase family.</text>
</comment>